<dbReference type="CDD" id="cd05254">
    <property type="entry name" value="dTDP_HR_like_SDR_e"/>
    <property type="match status" value="1"/>
</dbReference>
<feature type="domain" description="RmlD-like substrate binding" evidence="7">
    <location>
        <begin position="1"/>
        <end position="279"/>
    </location>
</feature>
<dbReference type="EC" id="1.1.1.133" evidence="3 6"/>
<protein>
    <recommendedName>
        <fullName evidence="4 6">dTDP-4-dehydrorhamnose reductase</fullName>
        <ecNumber evidence="3 6">1.1.1.133</ecNumber>
    </recommendedName>
</protein>
<keyword evidence="9" id="KW-1185">Reference proteome</keyword>
<comment type="caution">
    <text evidence="8">The sequence shown here is derived from an EMBL/GenBank/DDBJ whole genome shotgun (WGS) entry which is preliminary data.</text>
</comment>
<dbReference type="InterPro" id="IPR036291">
    <property type="entry name" value="NAD(P)-bd_dom_sf"/>
</dbReference>
<comment type="cofactor">
    <cofactor evidence="6">
        <name>Mg(2+)</name>
        <dbReference type="ChEBI" id="CHEBI:18420"/>
    </cofactor>
    <text evidence="6">Binds 1 Mg(2+) ion per monomer.</text>
</comment>
<reference evidence="9" key="1">
    <citation type="journal article" date="2019" name="Genome Announc.">
        <title>Draft Genome Sequence of Pseudoalteromonas piscicida Strain 36Y ROTHPW, an Hypersaline Seawater Isolate from the South Coast of Sonora, Mexico.</title>
        <authorList>
            <person name="Sanchez-Diaz R."/>
            <person name="Molina-Garza Z.J."/>
            <person name="Cruz-Suarez L.E."/>
            <person name="Selvin J."/>
            <person name="Kiran G.S."/>
            <person name="Ibarra-Gamez J.C."/>
            <person name="Gomez-Gil B."/>
            <person name="Galaviz-Silva L."/>
        </authorList>
    </citation>
    <scope>NUCLEOTIDE SEQUENCE [LARGE SCALE GENOMIC DNA]</scope>
    <source>
        <strain evidence="9">36Y_RITHPW</strain>
    </source>
</reference>
<keyword evidence="6" id="KW-0521">NADP</keyword>
<dbReference type="UniPathway" id="UPA00281"/>
<comment type="pathway">
    <text evidence="1 6">Carbohydrate biosynthesis; dTDP-L-rhamnose biosynthesis.</text>
</comment>
<dbReference type="Gene3D" id="3.40.50.720">
    <property type="entry name" value="NAD(P)-binding Rossmann-like Domain"/>
    <property type="match status" value="1"/>
</dbReference>
<dbReference type="Gene3D" id="3.90.25.10">
    <property type="entry name" value="UDP-galactose 4-epimerase, domain 1"/>
    <property type="match status" value="1"/>
</dbReference>
<dbReference type="GO" id="GO:0008831">
    <property type="term" value="F:dTDP-4-dehydrorhamnose reductase activity"/>
    <property type="evidence" value="ECO:0007669"/>
    <property type="project" value="UniProtKB-EC"/>
</dbReference>
<dbReference type="Proteomes" id="UP000228621">
    <property type="component" value="Unassembled WGS sequence"/>
</dbReference>
<dbReference type="InterPro" id="IPR005913">
    <property type="entry name" value="dTDP_dehydrorham_reduct"/>
</dbReference>
<keyword evidence="6" id="KW-0560">Oxidoreductase</keyword>
<evidence type="ECO:0000256" key="6">
    <source>
        <dbReference type="RuleBase" id="RU364082"/>
    </source>
</evidence>
<sequence length="284" mass="31590">MDVLIIGKNGQVAWELIRTTPEQVKAIALGRTDIDITSAENIKAAVLHYQPKVIINASAYTAVDKAETDKEAAYLINATAVELLAKIACQHNIRLIHVSTDFVFDGTKSTPYRVDDVTNPINVYGASKLAGEEAIKKYSPDNACVVRTSWVYSSHGNNFVKTMLRLMSEREQLSVVADQVGSPTSANGLAKYLWKLAEQDTLEPVYHYQDLGVASWYDFAVEIQKKSVELGLLGNKIPIEPISSEQYPTPAKRPSYSLMNCNNDTFTKVHWTEALYQMLLSKTK</sequence>
<evidence type="ECO:0000259" key="7">
    <source>
        <dbReference type="Pfam" id="PF04321"/>
    </source>
</evidence>
<dbReference type="InterPro" id="IPR029903">
    <property type="entry name" value="RmlD-like-bd"/>
</dbReference>
<gene>
    <name evidence="8" type="primary">rfbD</name>
    <name evidence="8" type="ORF">CEX98_00990</name>
</gene>
<dbReference type="Pfam" id="PF04321">
    <property type="entry name" value="RmlD_sub_bind"/>
    <property type="match status" value="1"/>
</dbReference>
<dbReference type="AlphaFoldDB" id="A0A2A5JVW3"/>
<dbReference type="GO" id="GO:0019305">
    <property type="term" value="P:dTDP-rhamnose biosynthetic process"/>
    <property type="evidence" value="ECO:0007669"/>
    <property type="project" value="UniProtKB-UniPathway"/>
</dbReference>
<comment type="similarity">
    <text evidence="2 6">Belongs to the dTDP-4-dehydrorhamnose reductase family.</text>
</comment>
<evidence type="ECO:0000256" key="2">
    <source>
        <dbReference type="ARBA" id="ARBA00010944"/>
    </source>
</evidence>
<dbReference type="SUPFAM" id="SSF51735">
    <property type="entry name" value="NAD(P)-binding Rossmann-fold domains"/>
    <property type="match status" value="1"/>
</dbReference>
<dbReference type="EMBL" id="NKHF01000004">
    <property type="protein sequence ID" value="PCK33623.1"/>
    <property type="molecule type" value="Genomic_DNA"/>
</dbReference>
<evidence type="ECO:0000256" key="1">
    <source>
        <dbReference type="ARBA" id="ARBA00004781"/>
    </source>
</evidence>
<dbReference type="UniPathway" id="UPA00124"/>
<comment type="function">
    <text evidence="6">Catalyzes the reduction of dTDP-6-deoxy-L-lyxo-4-hexulose to yield dTDP-L-rhamnose.</text>
</comment>
<dbReference type="RefSeq" id="WP_099640276.1">
    <property type="nucleotide sequence ID" value="NZ_NKHF01000004.1"/>
</dbReference>
<evidence type="ECO:0000256" key="3">
    <source>
        <dbReference type="ARBA" id="ARBA00012929"/>
    </source>
</evidence>
<organism evidence="8 9">
    <name type="scientific">Pseudoalteromonas piscicida</name>
    <dbReference type="NCBI Taxonomy" id="43662"/>
    <lineage>
        <taxon>Bacteria</taxon>
        <taxon>Pseudomonadati</taxon>
        <taxon>Pseudomonadota</taxon>
        <taxon>Gammaproteobacteria</taxon>
        <taxon>Alteromonadales</taxon>
        <taxon>Pseudoalteromonadaceae</taxon>
        <taxon>Pseudoalteromonas</taxon>
    </lineage>
</organism>
<dbReference type="GO" id="GO:0009243">
    <property type="term" value="P:O antigen biosynthetic process"/>
    <property type="evidence" value="ECO:0007669"/>
    <property type="project" value="UniProtKB-UniPathway"/>
</dbReference>
<proteinExistence type="inferred from homology"/>
<name>A0A2A5JVW3_PSEO7</name>
<evidence type="ECO:0000313" key="9">
    <source>
        <dbReference type="Proteomes" id="UP000228621"/>
    </source>
</evidence>
<dbReference type="NCBIfam" id="TIGR01214">
    <property type="entry name" value="rmlD"/>
    <property type="match status" value="1"/>
</dbReference>
<accession>A0A2A5JVW3</accession>
<dbReference type="PANTHER" id="PTHR10491:SF4">
    <property type="entry name" value="METHIONINE ADENOSYLTRANSFERASE 2 SUBUNIT BETA"/>
    <property type="match status" value="1"/>
</dbReference>
<dbReference type="OrthoDB" id="9803892at2"/>
<evidence type="ECO:0000313" key="8">
    <source>
        <dbReference type="EMBL" id="PCK33623.1"/>
    </source>
</evidence>
<evidence type="ECO:0000256" key="4">
    <source>
        <dbReference type="ARBA" id="ARBA00017099"/>
    </source>
</evidence>
<dbReference type="FunFam" id="3.40.50.720:FF:000159">
    <property type="entry name" value="dTDP-4-dehydrorhamnose reductase"/>
    <property type="match status" value="1"/>
</dbReference>
<evidence type="ECO:0000256" key="5">
    <source>
        <dbReference type="ARBA" id="ARBA00048200"/>
    </source>
</evidence>
<comment type="catalytic activity">
    <reaction evidence="5 6">
        <text>dTDP-beta-L-rhamnose + NADP(+) = dTDP-4-dehydro-beta-L-rhamnose + NADPH + H(+)</text>
        <dbReference type="Rhea" id="RHEA:21796"/>
        <dbReference type="ChEBI" id="CHEBI:15378"/>
        <dbReference type="ChEBI" id="CHEBI:57510"/>
        <dbReference type="ChEBI" id="CHEBI:57783"/>
        <dbReference type="ChEBI" id="CHEBI:58349"/>
        <dbReference type="ChEBI" id="CHEBI:62830"/>
        <dbReference type="EC" id="1.1.1.133"/>
    </reaction>
</comment>
<dbReference type="PANTHER" id="PTHR10491">
    <property type="entry name" value="DTDP-4-DEHYDRORHAMNOSE REDUCTASE"/>
    <property type="match status" value="1"/>
</dbReference>